<proteinExistence type="predicted"/>
<evidence type="ECO:0000313" key="2">
    <source>
        <dbReference type="EMBL" id="MDO3397074.1"/>
    </source>
</evidence>
<reference evidence="2" key="1">
    <citation type="submission" date="2023-06" db="EMBL/GenBank/DDBJ databases">
        <title>Genome sequence of Nocardioides sp. SOB44.</title>
        <authorList>
            <person name="Zhang G."/>
        </authorList>
    </citation>
    <scope>NUCLEOTIDE SEQUENCE</scope>
    <source>
        <strain evidence="2">SOB44</strain>
    </source>
</reference>
<protein>
    <submittedName>
        <fullName evidence="2">Uncharacterized protein</fullName>
    </submittedName>
</protein>
<dbReference type="Proteomes" id="UP001168363">
    <property type="component" value="Unassembled WGS sequence"/>
</dbReference>
<dbReference type="RefSeq" id="WP_302709258.1">
    <property type="nucleotide sequence ID" value="NZ_JAULSC010000017.1"/>
</dbReference>
<feature type="chain" id="PRO_5047374358" evidence="1">
    <location>
        <begin position="30"/>
        <end position="294"/>
    </location>
</feature>
<organism evidence="2 3">
    <name type="scientific">Nocardioides cremeus</name>
    <dbReference type="NCBI Taxonomy" id="3058044"/>
    <lineage>
        <taxon>Bacteria</taxon>
        <taxon>Bacillati</taxon>
        <taxon>Actinomycetota</taxon>
        <taxon>Actinomycetes</taxon>
        <taxon>Propionibacteriales</taxon>
        <taxon>Nocardioidaceae</taxon>
        <taxon>Nocardioides</taxon>
    </lineage>
</organism>
<comment type="caution">
    <text evidence="2">The sequence shown here is derived from an EMBL/GenBank/DDBJ whole genome shotgun (WGS) entry which is preliminary data.</text>
</comment>
<gene>
    <name evidence="2" type="ORF">QWJ41_15205</name>
</gene>
<evidence type="ECO:0000256" key="1">
    <source>
        <dbReference type="SAM" id="SignalP"/>
    </source>
</evidence>
<keyword evidence="3" id="KW-1185">Reference proteome</keyword>
<feature type="signal peptide" evidence="1">
    <location>
        <begin position="1"/>
        <end position="29"/>
    </location>
</feature>
<evidence type="ECO:0000313" key="3">
    <source>
        <dbReference type="Proteomes" id="UP001168363"/>
    </source>
</evidence>
<dbReference type="EMBL" id="JAULSC010000017">
    <property type="protein sequence ID" value="MDO3397074.1"/>
    <property type="molecule type" value="Genomic_DNA"/>
</dbReference>
<sequence length="294" mass="31069">MPLTLARSALAALTVAAATTFALQPSATAATSGSLTGLGVEYDYLIAQAADGCTKSSSSSIQMSAPGKGKAFAATEYQAGWVVTLDVSTPDGEVLDSLSTQDAYTSTYEQAALHLTLTCKPIKRLLSLGYGAGEQLQLSITSAIYEDGDHVLDTSDATTSFVPKRVVSVEPQKATKTSVGYRIKSRATLWSSVEDGYAWAEPDMGVPVTGLWKGCPSRTVTTKDDGTFTVTWKKSALLDRKNFGYGVAESKKLGFFAGGWTIKRAEKFIPTDRYYNGCGGARAAREAPPTPSGP</sequence>
<accession>A0ABT8TSY7</accession>
<keyword evidence="1" id="KW-0732">Signal</keyword>
<name>A0ABT8TSY7_9ACTN</name>